<keyword evidence="6 7" id="KW-0472">Membrane</keyword>
<evidence type="ECO:0000256" key="2">
    <source>
        <dbReference type="ARBA" id="ARBA00022448"/>
    </source>
</evidence>
<evidence type="ECO:0000256" key="1">
    <source>
        <dbReference type="ARBA" id="ARBA00004651"/>
    </source>
</evidence>
<dbReference type="PANTHER" id="PTHR43744">
    <property type="entry name" value="ABC TRANSPORTER PERMEASE PROTEIN MG189-RELATED-RELATED"/>
    <property type="match status" value="1"/>
</dbReference>
<feature type="transmembrane region" description="Helical" evidence="7">
    <location>
        <begin position="145"/>
        <end position="165"/>
    </location>
</feature>
<feature type="transmembrane region" description="Helical" evidence="7">
    <location>
        <begin position="329"/>
        <end position="349"/>
    </location>
</feature>
<keyword evidence="4 7" id="KW-0812">Transmembrane</keyword>
<sequence>MFSHYDFLRILNNTLLLGLYDLVIAFPVPIVLAILLNEVRMIVFKRLLQTIVYMPHFLSWVVISGIFMGIFSMDAGVVNKALGFLGMQPIYFLGEDSYIRSILIGSGIWRDSGYGTIIFLAAIAGINPDLYEAAEVDGAGRLKQIWSITLPSLLPTIMILLLLHIGKFLDLGFERVFVFLNPLNLESGEILDTVRYRIFRIGNLVFLTLLSLTMILPFINVLAQSLSSSEAIMGGKVSFWPVAFTWINYEYVFGDASFWRAFAVSVGVTLFGTLINLAATASLAYPVSRPEYKGRSLVVMFVLVTVVFSAPLIPNFILMKELHLVNNPLVLIVPGAINAFNFFVMRSFFAQLPGELIDAARIDGCGEFGIIWRIVIPLSKPAMASLGIFYAVGHWNAYSTALYYLNDPAWWPIQVTLKKLFESDDISVDPGSAVYSTLAHTSPEGIKMATIIIATLPIIIIYPFLQKHFVKGIMVGSVKS</sequence>
<feature type="transmembrane region" description="Helical" evidence="7">
    <location>
        <begin position="198"/>
        <end position="219"/>
    </location>
</feature>
<keyword evidence="5 7" id="KW-1133">Transmembrane helix</keyword>
<comment type="subcellular location">
    <subcellularLocation>
        <location evidence="1">Cell membrane</location>
        <topology evidence="1">Multi-pass membrane protein</topology>
    </subcellularLocation>
</comment>
<evidence type="ECO:0000259" key="8">
    <source>
        <dbReference type="PROSITE" id="PS50928"/>
    </source>
</evidence>
<evidence type="ECO:0000256" key="7">
    <source>
        <dbReference type="SAM" id="Phobius"/>
    </source>
</evidence>
<evidence type="ECO:0000256" key="6">
    <source>
        <dbReference type="ARBA" id="ARBA00023136"/>
    </source>
</evidence>
<keyword evidence="3" id="KW-1003">Cell membrane</keyword>
<dbReference type="SUPFAM" id="SSF161098">
    <property type="entry name" value="MetI-like"/>
    <property type="match status" value="2"/>
</dbReference>
<comment type="caution">
    <text evidence="9">The sequence shown here is derived from an EMBL/GenBank/DDBJ whole genome shotgun (WGS) entry which is preliminary data.</text>
</comment>
<evidence type="ECO:0000256" key="5">
    <source>
        <dbReference type="ARBA" id="ARBA00022989"/>
    </source>
</evidence>
<reference evidence="9" key="2">
    <citation type="submission" date="2020-02" db="EMBL/GenBank/DDBJ databases">
        <authorList>
            <person name="Studholme D.J."/>
        </authorList>
    </citation>
    <scope>NUCLEOTIDE SEQUENCE</scope>
    <source>
        <strain evidence="9">00238/432</strain>
    </source>
</reference>
<dbReference type="Proteomes" id="UP000702964">
    <property type="component" value="Unassembled WGS sequence"/>
</dbReference>
<evidence type="ECO:0000313" key="10">
    <source>
        <dbReference type="Proteomes" id="UP000702964"/>
    </source>
</evidence>
<feature type="domain" description="ABC transmembrane type-1" evidence="8">
    <location>
        <begin position="262"/>
        <end position="465"/>
    </location>
</feature>
<feature type="transmembrane region" description="Helical" evidence="7">
    <location>
        <begin position="261"/>
        <end position="285"/>
    </location>
</feature>
<dbReference type="InterPro" id="IPR035906">
    <property type="entry name" value="MetI-like_sf"/>
</dbReference>
<evidence type="ECO:0000256" key="4">
    <source>
        <dbReference type="ARBA" id="ARBA00022692"/>
    </source>
</evidence>
<dbReference type="Pfam" id="PF00528">
    <property type="entry name" value="BPD_transp_1"/>
    <property type="match status" value="2"/>
</dbReference>
<feature type="transmembrane region" description="Helical" evidence="7">
    <location>
        <begin position="370"/>
        <end position="392"/>
    </location>
</feature>
<accession>A0A8J4WAY9</accession>
<dbReference type="PANTHER" id="PTHR43744:SF9">
    <property type="entry name" value="POLYGALACTURONAN_RHAMNOGALACTURONAN TRANSPORT SYSTEM PERMEASE PROTEIN YTCP"/>
    <property type="match status" value="1"/>
</dbReference>
<dbReference type="GO" id="GO:0055085">
    <property type="term" value="P:transmembrane transport"/>
    <property type="evidence" value="ECO:0007669"/>
    <property type="project" value="InterPro"/>
</dbReference>
<dbReference type="Gene3D" id="1.10.3720.10">
    <property type="entry name" value="MetI-like"/>
    <property type="match status" value="2"/>
</dbReference>
<reference evidence="9" key="1">
    <citation type="journal article" date="2015" name="Genom Data">
        <title>Draft genome sequences of Phytophthora kernoviae and Phytophthora ramorum lineage EU2 from Scotland.</title>
        <authorList>
            <person name="Sambles C."/>
            <person name="Schlenzig A."/>
            <person name="O'Neill P."/>
            <person name="Grant M."/>
            <person name="Studholme D.J."/>
        </authorList>
    </citation>
    <scope>NUCLEOTIDE SEQUENCE</scope>
    <source>
        <strain evidence="9">00238/432</strain>
    </source>
</reference>
<protein>
    <recommendedName>
        <fullName evidence="8">ABC transmembrane type-1 domain-containing protein</fullName>
    </recommendedName>
</protein>
<organism evidence="9 10">
    <name type="scientific">Phytophthora kernoviae 00238/432</name>
    <dbReference type="NCBI Taxonomy" id="1284355"/>
    <lineage>
        <taxon>Eukaryota</taxon>
        <taxon>Sar</taxon>
        <taxon>Stramenopiles</taxon>
        <taxon>Oomycota</taxon>
        <taxon>Peronosporomycetes</taxon>
        <taxon>Peronosporales</taxon>
        <taxon>Peronosporaceae</taxon>
        <taxon>Phytophthora</taxon>
    </lineage>
</organism>
<evidence type="ECO:0000313" key="9">
    <source>
        <dbReference type="EMBL" id="KAF4324562.1"/>
    </source>
</evidence>
<dbReference type="PROSITE" id="PS50928">
    <property type="entry name" value="ABC_TM1"/>
    <property type="match status" value="2"/>
</dbReference>
<proteinExistence type="predicted"/>
<keyword evidence="2" id="KW-0813">Transport</keyword>
<feature type="transmembrane region" description="Helical" evidence="7">
    <location>
        <begin position="57"/>
        <end position="78"/>
    </location>
</feature>
<feature type="transmembrane region" description="Helical" evidence="7">
    <location>
        <begin position="445"/>
        <end position="465"/>
    </location>
</feature>
<feature type="transmembrane region" description="Helical" evidence="7">
    <location>
        <begin position="297"/>
        <end position="317"/>
    </location>
</feature>
<dbReference type="InterPro" id="IPR000515">
    <property type="entry name" value="MetI-like"/>
</dbReference>
<feature type="domain" description="ABC transmembrane type-1" evidence="8">
    <location>
        <begin position="11"/>
        <end position="227"/>
    </location>
</feature>
<dbReference type="AlphaFoldDB" id="A0A8J4WAY9"/>
<dbReference type="CDD" id="cd06261">
    <property type="entry name" value="TM_PBP2"/>
    <property type="match status" value="2"/>
</dbReference>
<name>A0A8J4WAY9_9STRA</name>
<evidence type="ECO:0000256" key="3">
    <source>
        <dbReference type="ARBA" id="ARBA00022475"/>
    </source>
</evidence>
<dbReference type="EMBL" id="AOFI03000016">
    <property type="protein sequence ID" value="KAF4324562.1"/>
    <property type="molecule type" value="Genomic_DNA"/>
</dbReference>
<dbReference type="GO" id="GO:0005886">
    <property type="term" value="C:plasma membrane"/>
    <property type="evidence" value="ECO:0007669"/>
    <property type="project" value="UniProtKB-SubCell"/>
</dbReference>
<feature type="transmembrane region" description="Helical" evidence="7">
    <location>
        <begin position="15"/>
        <end position="36"/>
    </location>
</feature>
<gene>
    <name evidence="9" type="ORF">G195_002023</name>
</gene>